<dbReference type="AlphaFoldDB" id="A0A1M7UBU8"/>
<protein>
    <submittedName>
        <fullName evidence="2">Heme-degrading monooxygenase HmoA</fullName>
    </submittedName>
</protein>
<dbReference type="InterPro" id="IPR011008">
    <property type="entry name" value="Dimeric_a/b-barrel"/>
</dbReference>
<dbReference type="Gene3D" id="3.30.70.100">
    <property type="match status" value="1"/>
</dbReference>
<feature type="domain" description="ABM" evidence="1">
    <location>
        <begin position="2"/>
        <end position="90"/>
    </location>
</feature>
<evidence type="ECO:0000313" key="2">
    <source>
        <dbReference type="EMBL" id="SHN80395.1"/>
    </source>
</evidence>
<dbReference type="InterPro" id="IPR052936">
    <property type="entry name" value="Jasmonate_Hydroxylase-like"/>
</dbReference>
<accession>A0A1M7UBU8</accession>
<organism evidence="2 3">
    <name type="scientific">Desulfitobacterium chlororespirans DSM 11544</name>
    <dbReference type="NCBI Taxonomy" id="1121395"/>
    <lineage>
        <taxon>Bacteria</taxon>
        <taxon>Bacillati</taxon>
        <taxon>Bacillota</taxon>
        <taxon>Clostridia</taxon>
        <taxon>Eubacteriales</taxon>
        <taxon>Desulfitobacteriaceae</taxon>
        <taxon>Desulfitobacterium</taxon>
    </lineage>
</organism>
<dbReference type="STRING" id="1121395.SAMN02745215_03411"/>
<dbReference type="InterPro" id="IPR007138">
    <property type="entry name" value="ABM_dom"/>
</dbReference>
<dbReference type="SUPFAM" id="SSF54909">
    <property type="entry name" value="Dimeric alpha+beta barrel"/>
    <property type="match status" value="1"/>
</dbReference>
<dbReference type="GO" id="GO:0004497">
    <property type="term" value="F:monooxygenase activity"/>
    <property type="evidence" value="ECO:0007669"/>
    <property type="project" value="UniProtKB-KW"/>
</dbReference>
<proteinExistence type="predicted"/>
<dbReference type="RefSeq" id="WP_072773714.1">
    <property type="nucleotide sequence ID" value="NZ_FRDN01000010.1"/>
</dbReference>
<dbReference type="PANTHER" id="PTHR37811:SF2">
    <property type="entry name" value="ABM DOMAIN-CONTAINING PROTEIN"/>
    <property type="match status" value="1"/>
</dbReference>
<name>A0A1M7UBU8_9FIRM</name>
<dbReference type="PANTHER" id="PTHR37811">
    <property type="entry name" value="BLL5343 PROTEIN"/>
    <property type="match status" value="1"/>
</dbReference>
<keyword evidence="3" id="KW-1185">Reference proteome</keyword>
<dbReference type="Pfam" id="PF03992">
    <property type="entry name" value="ABM"/>
    <property type="match status" value="1"/>
</dbReference>
<keyword evidence="2" id="KW-0503">Monooxygenase</keyword>
<dbReference type="Proteomes" id="UP000184010">
    <property type="component" value="Unassembled WGS sequence"/>
</dbReference>
<dbReference type="EMBL" id="FRDN01000010">
    <property type="protein sequence ID" value="SHN80395.1"/>
    <property type="molecule type" value="Genomic_DNA"/>
</dbReference>
<evidence type="ECO:0000313" key="3">
    <source>
        <dbReference type="Proteomes" id="UP000184010"/>
    </source>
</evidence>
<reference evidence="3" key="1">
    <citation type="submission" date="2016-12" db="EMBL/GenBank/DDBJ databases">
        <authorList>
            <person name="Varghese N."/>
            <person name="Submissions S."/>
        </authorList>
    </citation>
    <scope>NUCLEOTIDE SEQUENCE [LARGE SCALE GENOMIC DNA]</scope>
    <source>
        <strain evidence="3">DSM 11544</strain>
    </source>
</reference>
<gene>
    <name evidence="2" type="ORF">SAMN02745215_03411</name>
</gene>
<evidence type="ECO:0000259" key="1">
    <source>
        <dbReference type="PROSITE" id="PS51725"/>
    </source>
</evidence>
<dbReference type="PROSITE" id="PS51725">
    <property type="entry name" value="ABM"/>
    <property type="match status" value="1"/>
</dbReference>
<keyword evidence="2" id="KW-0560">Oxidoreductase</keyword>
<sequence length="117" mass="13542">MILVLFEVTIKNEYRDDYLALAAHLKNELVKSEGFIRAERFSSLVNEGKLLSLSVWENEESVNKWRNLTEHRMSQRQGHDAMFARYTITVASQLRSYSNIERSAAPEDSNSFFGHSN</sequence>